<proteinExistence type="predicted"/>
<dbReference type="RefSeq" id="WP_100883865.1">
    <property type="nucleotide sequence ID" value="NZ_JAAORC010000002.1"/>
</dbReference>
<comment type="caution">
    <text evidence="1">The sequence shown here is derived from an EMBL/GenBank/DDBJ whole genome shotgun (WGS) entry which is preliminary data.</text>
</comment>
<organism evidence="1 2">
    <name type="scientific">Prochlorococcus marinus str. XMU1401</name>
    <dbReference type="NCBI Taxonomy" id="2052594"/>
    <lineage>
        <taxon>Bacteria</taxon>
        <taxon>Bacillati</taxon>
        <taxon>Cyanobacteriota</taxon>
        <taxon>Cyanophyceae</taxon>
        <taxon>Synechococcales</taxon>
        <taxon>Prochlorococcaceae</taxon>
        <taxon>Prochlorococcus</taxon>
    </lineage>
</organism>
<accession>A0A8I1X484</accession>
<gene>
    <name evidence="1" type="ORF">HA142_06680</name>
</gene>
<dbReference type="Proteomes" id="UP000666562">
    <property type="component" value="Unassembled WGS sequence"/>
</dbReference>
<dbReference type="EMBL" id="JAAORC010000002">
    <property type="protein sequence ID" value="MBO8223196.1"/>
    <property type="molecule type" value="Genomic_DNA"/>
</dbReference>
<sequence>MSHPKEYAEWSKIKPIDIEELELATGSTDDLSIDNLTSVLFNSCQHFNYETLREGEVQYYFDSLEDDEREEEMALYEDKDSGDIEVLESAIDFYIKALNEEEKRELFSKLV</sequence>
<dbReference type="AlphaFoldDB" id="A0A8I1X484"/>
<name>A0A8I1X484_PROMR</name>
<evidence type="ECO:0000313" key="1">
    <source>
        <dbReference type="EMBL" id="MBO8223196.1"/>
    </source>
</evidence>
<protein>
    <submittedName>
        <fullName evidence="1">Uncharacterized protein</fullName>
    </submittedName>
</protein>
<evidence type="ECO:0000313" key="2">
    <source>
        <dbReference type="Proteomes" id="UP000666562"/>
    </source>
</evidence>
<reference evidence="1" key="1">
    <citation type="submission" date="2020-03" db="EMBL/GenBank/DDBJ databases">
        <title>Genome differentiation and subclade ecological adaptation of Prochlorococcus HLII clade in the global ocean.</title>
        <authorList>
            <person name="Yan W."/>
            <person name="Fen X."/>
            <person name="Zhang W."/>
        </authorList>
    </citation>
    <scope>NUCLEOTIDE SEQUENCE</scope>
    <source>
        <strain evidence="1">XMU1401</strain>
    </source>
</reference>